<dbReference type="AlphaFoldDB" id="A0A9D9EJA2"/>
<organism evidence="2 3">
    <name type="scientific">Candidatus Cryptobacteroides merdigallinarum</name>
    <dbReference type="NCBI Taxonomy" id="2840770"/>
    <lineage>
        <taxon>Bacteria</taxon>
        <taxon>Pseudomonadati</taxon>
        <taxon>Bacteroidota</taxon>
        <taxon>Bacteroidia</taxon>
        <taxon>Bacteroidales</taxon>
        <taxon>Candidatus Cryptobacteroides</taxon>
    </lineage>
</organism>
<feature type="transmembrane region" description="Helical" evidence="1">
    <location>
        <begin position="89"/>
        <end position="110"/>
    </location>
</feature>
<evidence type="ECO:0000313" key="3">
    <source>
        <dbReference type="Proteomes" id="UP000810252"/>
    </source>
</evidence>
<evidence type="ECO:0000313" key="2">
    <source>
        <dbReference type="EMBL" id="MBO8449151.1"/>
    </source>
</evidence>
<protein>
    <submittedName>
        <fullName evidence="2">DUF4199 domain-containing protein</fullName>
    </submittedName>
</protein>
<keyword evidence="1" id="KW-1133">Transmembrane helix</keyword>
<dbReference type="EMBL" id="JADIMQ010000112">
    <property type="protein sequence ID" value="MBO8449151.1"/>
    <property type="molecule type" value="Genomic_DNA"/>
</dbReference>
<reference evidence="2" key="2">
    <citation type="journal article" date="2021" name="PeerJ">
        <title>Extensive microbial diversity within the chicken gut microbiome revealed by metagenomics and culture.</title>
        <authorList>
            <person name="Gilroy R."/>
            <person name="Ravi A."/>
            <person name="Getino M."/>
            <person name="Pursley I."/>
            <person name="Horton D.L."/>
            <person name="Alikhan N.F."/>
            <person name="Baker D."/>
            <person name="Gharbi K."/>
            <person name="Hall N."/>
            <person name="Watson M."/>
            <person name="Adriaenssens E.M."/>
            <person name="Foster-Nyarko E."/>
            <person name="Jarju S."/>
            <person name="Secka A."/>
            <person name="Antonio M."/>
            <person name="Oren A."/>
            <person name="Chaudhuri R.R."/>
            <person name="La Ragione R."/>
            <person name="Hildebrand F."/>
            <person name="Pallen M.J."/>
        </authorList>
    </citation>
    <scope>NUCLEOTIDE SEQUENCE</scope>
    <source>
        <strain evidence="2">20514</strain>
    </source>
</reference>
<accession>A0A9D9EJA2</accession>
<feature type="transmembrane region" description="Helical" evidence="1">
    <location>
        <begin position="46"/>
        <end position="68"/>
    </location>
</feature>
<name>A0A9D9EJA2_9BACT</name>
<sequence>MDNSVSSRILWNKAARNGLLLGLFTAACRILSQAISSTGTATAGTAVLNGIIWLVQFGGCIWLMKFFMERLAGNFDGVTNRTTAKYGRMLALASSIIFSAAMFFDVSFISPETVTRQMDLYYQMYGNMLDENTRAMLQKIEDYYPQIMFFSTLIYSFLYGVVLSAILSVSIPRKDPFSSFMDKKGE</sequence>
<keyword evidence="1" id="KW-0472">Membrane</keyword>
<gene>
    <name evidence="2" type="ORF">IAC29_07770</name>
</gene>
<comment type="caution">
    <text evidence="2">The sequence shown here is derived from an EMBL/GenBank/DDBJ whole genome shotgun (WGS) entry which is preliminary data.</text>
</comment>
<evidence type="ECO:0000256" key="1">
    <source>
        <dbReference type="SAM" id="Phobius"/>
    </source>
</evidence>
<keyword evidence="1" id="KW-0812">Transmembrane</keyword>
<feature type="transmembrane region" description="Helical" evidence="1">
    <location>
        <begin position="147"/>
        <end position="171"/>
    </location>
</feature>
<dbReference type="Proteomes" id="UP000810252">
    <property type="component" value="Unassembled WGS sequence"/>
</dbReference>
<proteinExistence type="predicted"/>
<reference evidence="2" key="1">
    <citation type="submission" date="2020-10" db="EMBL/GenBank/DDBJ databases">
        <authorList>
            <person name="Gilroy R."/>
        </authorList>
    </citation>
    <scope>NUCLEOTIDE SEQUENCE</scope>
    <source>
        <strain evidence="2">20514</strain>
    </source>
</reference>